<feature type="transmembrane region" description="Helical" evidence="1">
    <location>
        <begin position="47"/>
        <end position="69"/>
    </location>
</feature>
<comment type="caution">
    <text evidence="2">The sequence shown here is derived from an EMBL/GenBank/DDBJ whole genome shotgun (WGS) entry which is preliminary data.</text>
</comment>
<name>A0A1Y5I234_OLEAN</name>
<accession>A0A1Y5I234</accession>
<dbReference type="Proteomes" id="UP000227088">
    <property type="component" value="Unassembled WGS sequence"/>
</dbReference>
<evidence type="ECO:0000313" key="3">
    <source>
        <dbReference type="Proteomes" id="UP000227088"/>
    </source>
</evidence>
<organism evidence="2 3">
    <name type="scientific">Oleispira antarctica</name>
    <dbReference type="NCBI Taxonomy" id="188908"/>
    <lineage>
        <taxon>Bacteria</taxon>
        <taxon>Pseudomonadati</taxon>
        <taxon>Pseudomonadota</taxon>
        <taxon>Gammaproteobacteria</taxon>
        <taxon>Oceanospirillales</taxon>
        <taxon>Oceanospirillaceae</taxon>
        <taxon>Oleispira</taxon>
    </lineage>
</organism>
<reference evidence="3" key="1">
    <citation type="journal article" date="2017" name="Proc. Natl. Acad. Sci. U.S.A.">
        <title>Simulation of Deepwater Horizon oil plume reveals substrate specialization within a complex community of hydrocarbon degraders.</title>
        <authorList>
            <person name="Hu P."/>
            <person name="Dubinsky E.A."/>
            <person name="Probst A.J."/>
            <person name="Wang J."/>
            <person name="Sieber C.M.K."/>
            <person name="Tom L.M."/>
            <person name="Gardinali P."/>
            <person name="Banfield J.F."/>
            <person name="Atlas R.M."/>
            <person name="Andersen G.L."/>
        </authorList>
    </citation>
    <scope>NUCLEOTIDE SEQUENCE [LARGE SCALE GENOMIC DNA]</scope>
</reference>
<evidence type="ECO:0008006" key="4">
    <source>
        <dbReference type="Google" id="ProtNLM"/>
    </source>
</evidence>
<gene>
    <name evidence="2" type="ORF">A9R00_02160</name>
</gene>
<sequence length="131" mass="14866">MILKILLTLAVLIAVYIWFRTQKAQQLKVNNMAPSRIVAKKTATNTWIKPLVYSIACLSIIAGILIYYLSWVDDHTQYQITITNPQTGSSESYIALKKDMFGRRFITQGGLQINASDLDRIEIKEVDAEDD</sequence>
<protein>
    <recommendedName>
        <fullName evidence="4">Antitermination protein NusG</fullName>
    </recommendedName>
</protein>
<dbReference type="AlphaFoldDB" id="A0A1Y5I234"/>
<evidence type="ECO:0000313" key="2">
    <source>
        <dbReference type="EMBL" id="OUS41195.1"/>
    </source>
</evidence>
<proteinExistence type="predicted"/>
<keyword evidence="1" id="KW-0472">Membrane</keyword>
<dbReference type="EMBL" id="MABE01000126">
    <property type="protein sequence ID" value="OUS41195.1"/>
    <property type="molecule type" value="Genomic_DNA"/>
</dbReference>
<evidence type="ECO:0000256" key="1">
    <source>
        <dbReference type="SAM" id="Phobius"/>
    </source>
</evidence>
<keyword evidence="1" id="KW-0812">Transmembrane</keyword>
<keyword evidence="1" id="KW-1133">Transmembrane helix</keyword>